<dbReference type="AlphaFoldDB" id="A0A7U4J7I0"/>
<dbReference type="EMBL" id="CP010836">
    <property type="protein sequence ID" value="AJP71671.1"/>
    <property type="molecule type" value="Genomic_DNA"/>
</dbReference>
<dbReference type="PANTHER" id="PTHR33164">
    <property type="entry name" value="TRANSCRIPTIONAL REGULATOR, MARR FAMILY"/>
    <property type="match status" value="1"/>
</dbReference>
<dbReference type="InterPro" id="IPR039422">
    <property type="entry name" value="MarR/SlyA-like"/>
</dbReference>
<keyword evidence="6" id="KW-1185">Reference proteome</keyword>
<accession>A0A7U4J7I0</accession>
<dbReference type="Pfam" id="PF12802">
    <property type="entry name" value="MarR_2"/>
    <property type="match status" value="1"/>
</dbReference>
<dbReference type="InterPro" id="IPR000835">
    <property type="entry name" value="HTH_MarR-typ"/>
</dbReference>
<dbReference type="SUPFAM" id="SSF46785">
    <property type="entry name" value="Winged helix' DNA-binding domain"/>
    <property type="match status" value="1"/>
</dbReference>
<dbReference type="InterPro" id="IPR036390">
    <property type="entry name" value="WH_DNA-bd_sf"/>
</dbReference>
<dbReference type="PROSITE" id="PS50995">
    <property type="entry name" value="HTH_MARR_2"/>
    <property type="match status" value="1"/>
</dbReference>
<dbReference type="PROSITE" id="PS01117">
    <property type="entry name" value="HTH_MARR_1"/>
    <property type="match status" value="1"/>
</dbReference>
<dbReference type="GO" id="GO:0006950">
    <property type="term" value="P:response to stress"/>
    <property type="evidence" value="ECO:0007669"/>
    <property type="project" value="TreeGrafter"/>
</dbReference>
<feature type="domain" description="HTH marR-type" evidence="4">
    <location>
        <begin position="15"/>
        <end position="149"/>
    </location>
</feature>
<sequence length="160" mass="17657">MIREKHDGALDDRTSVRLWLRLLTCTTVIEKRLKRRFADQYGITLPRFDVMAALDRHPEGMTMGQLSQALLVSSGNVTGVVQALLREGYVSMAASPTDGRASIARLTEAGRDCFTGLAESHHEWIEAMLAGVPREERVAMYDLLGVLKTSLAADTGEEQP</sequence>
<dbReference type="SMART" id="SM00347">
    <property type="entry name" value="HTH_MARR"/>
    <property type="match status" value="1"/>
</dbReference>
<evidence type="ECO:0000259" key="4">
    <source>
        <dbReference type="PROSITE" id="PS50995"/>
    </source>
</evidence>
<dbReference type="InterPro" id="IPR023187">
    <property type="entry name" value="Tscrpt_reg_MarR-type_CS"/>
</dbReference>
<dbReference type="InterPro" id="IPR036388">
    <property type="entry name" value="WH-like_DNA-bd_sf"/>
</dbReference>
<protein>
    <submittedName>
        <fullName evidence="5">MarR family transcriptional regulator</fullName>
    </submittedName>
</protein>
<evidence type="ECO:0000256" key="2">
    <source>
        <dbReference type="ARBA" id="ARBA00023125"/>
    </source>
</evidence>
<dbReference type="Gene3D" id="1.10.10.10">
    <property type="entry name" value="Winged helix-like DNA-binding domain superfamily/Winged helix DNA-binding domain"/>
    <property type="match status" value="1"/>
</dbReference>
<dbReference type="GO" id="GO:0003677">
    <property type="term" value="F:DNA binding"/>
    <property type="evidence" value="ECO:0007669"/>
    <property type="project" value="UniProtKB-KW"/>
</dbReference>
<name>A0A7U4J7I0_9SPHN</name>
<dbReference type="PANTHER" id="PTHR33164:SF43">
    <property type="entry name" value="HTH-TYPE TRANSCRIPTIONAL REPRESSOR YETL"/>
    <property type="match status" value="1"/>
</dbReference>
<dbReference type="GO" id="GO:0003700">
    <property type="term" value="F:DNA-binding transcription factor activity"/>
    <property type="evidence" value="ECO:0007669"/>
    <property type="project" value="InterPro"/>
</dbReference>
<keyword evidence="2" id="KW-0238">DNA-binding</keyword>
<reference evidence="5 6" key="1">
    <citation type="journal article" date="2015" name="Int. J. Syst. Evol. Microbiol.">
        <title>Sphingomonas hengshuiensis sp. nov., isolated from lake wetland.</title>
        <authorList>
            <person name="Wei S."/>
            <person name="Wang T."/>
            <person name="Liu H."/>
            <person name="Zhang C."/>
            <person name="Guo J."/>
            <person name="Wang Q."/>
            <person name="Liang K."/>
            <person name="Zhang Z."/>
        </authorList>
    </citation>
    <scope>NUCLEOTIDE SEQUENCE [LARGE SCALE GENOMIC DNA]</scope>
    <source>
        <strain evidence="5 6">WHSC-8</strain>
    </source>
</reference>
<gene>
    <name evidence="5" type="ORF">TS85_07560</name>
</gene>
<evidence type="ECO:0000256" key="1">
    <source>
        <dbReference type="ARBA" id="ARBA00023015"/>
    </source>
</evidence>
<proteinExistence type="predicted"/>
<keyword evidence="1" id="KW-0805">Transcription regulation</keyword>
<evidence type="ECO:0000313" key="5">
    <source>
        <dbReference type="EMBL" id="AJP71671.1"/>
    </source>
</evidence>
<dbReference type="Proteomes" id="UP000032300">
    <property type="component" value="Chromosome"/>
</dbReference>
<dbReference type="OrthoDB" id="7063965at2"/>
<keyword evidence="3" id="KW-0804">Transcription</keyword>
<reference evidence="5 6" key="2">
    <citation type="submission" date="2015-02" db="EMBL/GenBank/DDBJ databases">
        <title>The complete genome of Sphingomonas hengshuiensis sp. WHSC-8 isolated from soil of Hengshui Lake.</title>
        <authorList>
            <person name="Wei S."/>
            <person name="Guo J."/>
            <person name="Su C."/>
            <person name="Wu R."/>
            <person name="Zhang Z."/>
            <person name="Liang K."/>
            <person name="Li H."/>
            <person name="Wang T."/>
            <person name="Liu H."/>
            <person name="Zhang C."/>
            <person name="Li Z."/>
            <person name="Wang Q."/>
            <person name="Meng J."/>
        </authorList>
    </citation>
    <scope>NUCLEOTIDE SEQUENCE [LARGE SCALE GENOMIC DNA]</scope>
    <source>
        <strain evidence="5 6">WHSC-8</strain>
    </source>
</reference>
<organism evidence="5 6">
    <name type="scientific">Sphingomonas hengshuiensis</name>
    <dbReference type="NCBI Taxonomy" id="1609977"/>
    <lineage>
        <taxon>Bacteria</taxon>
        <taxon>Pseudomonadati</taxon>
        <taxon>Pseudomonadota</taxon>
        <taxon>Alphaproteobacteria</taxon>
        <taxon>Sphingomonadales</taxon>
        <taxon>Sphingomonadaceae</taxon>
        <taxon>Sphingomonas</taxon>
    </lineage>
</organism>
<evidence type="ECO:0000256" key="3">
    <source>
        <dbReference type="ARBA" id="ARBA00023163"/>
    </source>
</evidence>
<evidence type="ECO:0000313" key="6">
    <source>
        <dbReference type="Proteomes" id="UP000032300"/>
    </source>
</evidence>
<dbReference type="KEGG" id="sphi:TS85_07560"/>